<dbReference type="EMBL" id="CP061539">
    <property type="protein sequence ID" value="QNV37071.1"/>
    <property type="molecule type" value="Genomic_DNA"/>
</dbReference>
<evidence type="ECO:0000313" key="1">
    <source>
        <dbReference type="EMBL" id="QNV37071.1"/>
    </source>
</evidence>
<sequence>MNTKNHKSSHSAEESEFTPLRSPADIAAYTIHALGYWPENSIVVLGISDGGVGPCMRADLIDLEEREHMQSYISHLMEMMPEFDEQGHRFETFFTLYFGETSTEEARKIQAGESWQPHLELIQQDAQSVARIQPWAESSFTAAREHNVHLVESFYVSTYTRWRLDNPDELMFFDGMVDEIVMSPHYAQMIAHGSSVAHASQDNLPTPAWDVLATSRPDDKDQWLSDANFWFTSYRATITAPHSSYAQNYSQQKTAEFTLWNHYIQRIMESCETDEFGSAASGTWADQLRDALAPESAGFLASTLTTMGTGQLVLALACADLETVVGALAELDELDDTEKTARGQVLFPVAERKTLESASFSDDAALPAHSLDTIAGYLMGTSPTAPHWERLEALDLLLDLVSYSAESGCLGRIYIMQAWIHWLKGRTSAACAVLEHSKQYREETEFIAFEEAINRNFIPLWCQDSRQTWRGTYLQIPNFYPPRKS</sequence>
<reference evidence="1 2" key="1">
    <citation type="submission" date="2020-09" db="EMBL/GenBank/DDBJ databases">
        <title>Investigation of environmental microbes.</title>
        <authorList>
            <person name="Ou Y."/>
            <person name="Kang Q."/>
        </authorList>
    </citation>
    <scope>NUCLEOTIDE SEQUENCE [LARGE SCALE GENOMIC DNA]</scope>
    <source>
        <strain evidence="1 2">KJZ-14</strain>
    </source>
</reference>
<protein>
    <submittedName>
        <fullName evidence="1">DUF4192 family protein</fullName>
    </submittedName>
</protein>
<dbReference type="Proteomes" id="UP000516404">
    <property type="component" value="Chromosome"/>
</dbReference>
<keyword evidence="2" id="KW-1185">Reference proteome</keyword>
<name>A0A7H2BBM5_9MICC</name>
<dbReference type="Pfam" id="PF13830">
    <property type="entry name" value="DUF4192"/>
    <property type="match status" value="1"/>
</dbReference>
<organism evidence="1 2">
    <name type="scientific">Rothia terrae</name>
    <dbReference type="NCBI Taxonomy" id="396015"/>
    <lineage>
        <taxon>Bacteria</taxon>
        <taxon>Bacillati</taxon>
        <taxon>Actinomycetota</taxon>
        <taxon>Actinomycetes</taxon>
        <taxon>Micrococcales</taxon>
        <taxon>Micrococcaceae</taxon>
        <taxon>Rothia</taxon>
    </lineage>
</organism>
<proteinExistence type="predicted"/>
<dbReference type="GeneID" id="96624053"/>
<dbReference type="AlphaFoldDB" id="A0A7H2BBM5"/>
<evidence type="ECO:0000313" key="2">
    <source>
        <dbReference type="Proteomes" id="UP000516404"/>
    </source>
</evidence>
<dbReference type="RefSeq" id="WP_190724037.1">
    <property type="nucleotide sequence ID" value="NZ_CP061539.1"/>
</dbReference>
<accession>A0A7H2BBM5</accession>
<dbReference type="InterPro" id="IPR025447">
    <property type="entry name" value="DUF4192"/>
</dbReference>
<gene>
    <name evidence="1" type="ORF">IDM49_07360</name>
</gene>
<dbReference type="KEGG" id="rter:IDM49_07360"/>